<dbReference type="Proteomes" id="UP001150941">
    <property type="component" value="Unassembled WGS sequence"/>
</dbReference>
<dbReference type="SUPFAM" id="SSF55486">
    <property type="entry name" value="Metalloproteases ('zincins'), catalytic domain"/>
    <property type="match status" value="1"/>
</dbReference>
<protein>
    <recommendedName>
        <fullName evidence="16">Neutral protease 2</fullName>
        <ecNumber evidence="16">3.4.24.39</ecNumber>
    </recommendedName>
    <alternativeName>
        <fullName evidence="16">Deuterolysin</fullName>
    </alternativeName>
</protein>
<comment type="catalytic activity">
    <reaction evidence="1 16">
        <text>Preferential cleavage of bonds with hydrophobic residues in P1'. Also 3-Asn-|-Gln-4 and 8-Gly-|-Ser-9 bonds in insulin B chain.</text>
        <dbReference type="EC" id="3.4.24.39"/>
    </reaction>
</comment>
<comment type="function">
    <text evidence="16">Secreted metalloproteinase that allows assimilation of proteinaceous substrates. Shows high activities on basic nuclear substrates such as histone and protamine.</text>
</comment>
<sequence length="352" mass="37480">MRFTVLSAGCLAILQNVHAFPTQTHQSSALNVTLSWAGDTRIKAVVENTSGERVTFVHLNFFGDSAPVKKVTVYQNNEEVVFDGIKRRLQLQGLGSASVTALGAGETLEDEFDIAETTDLSLGGAVTLRSDGLVPVVSEGVVTGYLPYSSNDLEIDVDGSKASRVPKALKLLERRTEESCSNPSRKSALETALTNTVKLASAAATAARSGSSSKFREYFQTTSSSTRSVVTARLTAVAQEAKSVRSGATTYHCSDPYGYCDTNVLAYTLPSRNEIANCDIFYSVLPALARNCHEQDQATTVLHELTHAPGVYSPGTEDLGYGYSAATSLSSSQAVLNADSYALYANAINLGC</sequence>
<dbReference type="Pfam" id="PF02102">
    <property type="entry name" value="Peptidase_M35"/>
    <property type="match status" value="1"/>
</dbReference>
<dbReference type="PANTHER" id="PTHR37016:SF3">
    <property type="entry name" value="NEUTRAL PROTEASE 2-RELATED"/>
    <property type="match status" value="1"/>
</dbReference>
<feature type="active site" evidence="13">
    <location>
        <position position="304"/>
    </location>
</feature>
<dbReference type="CDD" id="cd11008">
    <property type="entry name" value="M35_deuterolysin_like"/>
    <property type="match status" value="1"/>
</dbReference>
<feature type="disulfide bond" evidence="15">
    <location>
        <begin position="260"/>
        <end position="278"/>
    </location>
</feature>
<dbReference type="AlphaFoldDB" id="A0A9W9NNI4"/>
<feature type="disulfide bond" evidence="15">
    <location>
        <begin position="180"/>
        <end position="253"/>
    </location>
</feature>
<feature type="binding site" evidence="14">
    <location>
        <position position="303"/>
    </location>
    <ligand>
        <name>Zn(2+)</name>
        <dbReference type="ChEBI" id="CHEBI:29105"/>
        <note>catalytic</note>
    </ligand>
</feature>
<gene>
    <name evidence="18" type="ORF">N7468_007771</name>
</gene>
<reference evidence="18" key="2">
    <citation type="journal article" date="2023" name="IMA Fungus">
        <title>Comparative genomic study of the Penicillium genus elucidates a diverse pangenome and 15 lateral gene transfer events.</title>
        <authorList>
            <person name="Petersen C."/>
            <person name="Sorensen T."/>
            <person name="Nielsen M.R."/>
            <person name="Sondergaard T.E."/>
            <person name="Sorensen J.L."/>
            <person name="Fitzpatrick D.A."/>
            <person name="Frisvad J.C."/>
            <person name="Nielsen K.L."/>
        </authorList>
    </citation>
    <scope>NUCLEOTIDE SEQUENCE</scope>
    <source>
        <strain evidence="18">IBT 19713</strain>
    </source>
</reference>
<dbReference type="PANTHER" id="PTHR37016">
    <property type="match status" value="1"/>
</dbReference>
<dbReference type="Gene3D" id="2.60.40.2970">
    <property type="match status" value="1"/>
</dbReference>
<keyword evidence="5 16" id="KW-0645">Protease</keyword>
<keyword evidence="9 16" id="KW-0378">Hydrolase</keyword>
<feature type="domain" description="Lysine-specific metallo-endopeptidase" evidence="17">
    <location>
        <begin position="203"/>
        <end position="346"/>
    </location>
</feature>
<evidence type="ECO:0000256" key="4">
    <source>
        <dbReference type="ARBA" id="ARBA00022525"/>
    </source>
</evidence>
<comment type="subcellular location">
    <subcellularLocation>
        <location evidence="2 16">Secreted</location>
    </subcellularLocation>
</comment>
<evidence type="ECO:0000256" key="16">
    <source>
        <dbReference type="RuleBase" id="RU361126"/>
    </source>
</evidence>
<keyword evidence="8 16" id="KW-0732">Signal</keyword>
<evidence type="ECO:0000256" key="15">
    <source>
        <dbReference type="PIRSR" id="PIRSR601384-3"/>
    </source>
</evidence>
<evidence type="ECO:0000256" key="12">
    <source>
        <dbReference type="ARBA" id="ARBA00023145"/>
    </source>
</evidence>
<evidence type="ECO:0000256" key="3">
    <source>
        <dbReference type="ARBA" id="ARBA00010279"/>
    </source>
</evidence>
<accession>A0A9W9NNI4</accession>
<dbReference type="Gene3D" id="3.40.390.10">
    <property type="entry name" value="Collagenase (Catalytic Domain)"/>
    <property type="match status" value="1"/>
</dbReference>
<dbReference type="GO" id="GO:0004222">
    <property type="term" value="F:metalloendopeptidase activity"/>
    <property type="evidence" value="ECO:0007669"/>
    <property type="project" value="InterPro"/>
</dbReference>
<reference evidence="18" key="1">
    <citation type="submission" date="2022-11" db="EMBL/GenBank/DDBJ databases">
        <authorList>
            <person name="Petersen C."/>
        </authorList>
    </citation>
    <scope>NUCLEOTIDE SEQUENCE</scope>
    <source>
        <strain evidence="18">IBT 19713</strain>
    </source>
</reference>
<evidence type="ECO:0000256" key="5">
    <source>
        <dbReference type="ARBA" id="ARBA00022670"/>
    </source>
</evidence>
<dbReference type="PRINTS" id="PR00768">
    <property type="entry name" value="DEUTEROLYSIN"/>
</dbReference>
<feature type="binding site" evidence="14">
    <location>
        <position position="307"/>
    </location>
    <ligand>
        <name>Zn(2+)</name>
        <dbReference type="ChEBI" id="CHEBI:29105"/>
        <note>catalytic</note>
    </ligand>
</feature>
<organism evidence="18 19">
    <name type="scientific">Penicillium chermesinum</name>
    <dbReference type="NCBI Taxonomy" id="63820"/>
    <lineage>
        <taxon>Eukaryota</taxon>
        <taxon>Fungi</taxon>
        <taxon>Dikarya</taxon>
        <taxon>Ascomycota</taxon>
        <taxon>Pezizomycotina</taxon>
        <taxon>Eurotiomycetes</taxon>
        <taxon>Eurotiomycetidae</taxon>
        <taxon>Eurotiales</taxon>
        <taxon>Aspergillaceae</taxon>
        <taxon>Penicillium</taxon>
    </lineage>
</organism>
<evidence type="ECO:0000259" key="17">
    <source>
        <dbReference type="SMART" id="SM01351"/>
    </source>
</evidence>
<evidence type="ECO:0000313" key="19">
    <source>
        <dbReference type="Proteomes" id="UP001150941"/>
    </source>
</evidence>
<evidence type="ECO:0000256" key="1">
    <source>
        <dbReference type="ARBA" id="ARBA00001187"/>
    </source>
</evidence>
<comment type="caution">
    <text evidence="18">The sequence shown here is derived from an EMBL/GenBank/DDBJ whole genome shotgun (WGS) entry which is preliminary data.</text>
</comment>
<dbReference type="RefSeq" id="XP_058327412.1">
    <property type="nucleotide sequence ID" value="XM_058477067.1"/>
</dbReference>
<keyword evidence="7 14" id="KW-0479">Metal-binding</keyword>
<dbReference type="GO" id="GO:0046872">
    <property type="term" value="F:metal ion binding"/>
    <property type="evidence" value="ECO:0007669"/>
    <property type="project" value="UniProtKB-KW"/>
</dbReference>
<keyword evidence="4 16" id="KW-0964">Secreted</keyword>
<keyword evidence="19" id="KW-1185">Reference proteome</keyword>
<dbReference type="GO" id="GO:0005576">
    <property type="term" value="C:extracellular region"/>
    <property type="evidence" value="ECO:0007669"/>
    <property type="project" value="UniProtKB-SubCell"/>
</dbReference>
<evidence type="ECO:0000256" key="11">
    <source>
        <dbReference type="ARBA" id="ARBA00023049"/>
    </source>
</evidence>
<dbReference type="SMART" id="SM01351">
    <property type="entry name" value="Aspzincin_M35"/>
    <property type="match status" value="1"/>
</dbReference>
<comment type="cofactor">
    <cofactor evidence="14 16">
        <name>Zn(2+)</name>
        <dbReference type="ChEBI" id="CHEBI:29105"/>
    </cofactor>
    <text evidence="14 16">Binds 1 zinc ion per subunit.</text>
</comment>
<dbReference type="InterPro" id="IPR029463">
    <property type="entry name" value="Lys_MEP"/>
</dbReference>
<comment type="similarity">
    <text evidence="3 16">Belongs to the peptidase M35 family.</text>
</comment>
<dbReference type="GeneID" id="83204370"/>
<proteinExistence type="inferred from homology"/>
<dbReference type="OrthoDB" id="412874at2759"/>
<evidence type="ECO:0000256" key="9">
    <source>
        <dbReference type="ARBA" id="ARBA00022801"/>
    </source>
</evidence>
<keyword evidence="6 16" id="KW-0165">Cleavage on pair of basic residues</keyword>
<evidence type="ECO:0000256" key="2">
    <source>
        <dbReference type="ARBA" id="ARBA00004613"/>
    </source>
</evidence>
<evidence type="ECO:0000256" key="14">
    <source>
        <dbReference type="PIRSR" id="PIRSR601384-2"/>
    </source>
</evidence>
<feature type="binding site" evidence="14">
    <location>
        <position position="318"/>
    </location>
    <ligand>
        <name>Zn(2+)</name>
        <dbReference type="ChEBI" id="CHEBI:29105"/>
        <note>catalytic</note>
    </ligand>
</feature>
<keyword evidence="11 16" id="KW-0482">Metalloprotease</keyword>
<keyword evidence="12" id="KW-0865">Zymogen</keyword>
<evidence type="ECO:0000256" key="10">
    <source>
        <dbReference type="ARBA" id="ARBA00022833"/>
    </source>
</evidence>
<name>A0A9W9NNI4_9EURO</name>
<keyword evidence="10 14" id="KW-0862">Zinc</keyword>
<evidence type="ECO:0000256" key="6">
    <source>
        <dbReference type="ARBA" id="ARBA00022685"/>
    </source>
</evidence>
<evidence type="ECO:0000256" key="7">
    <source>
        <dbReference type="ARBA" id="ARBA00022723"/>
    </source>
</evidence>
<dbReference type="InterPro" id="IPR024079">
    <property type="entry name" value="MetalloPept_cat_dom_sf"/>
</dbReference>
<evidence type="ECO:0000313" key="18">
    <source>
        <dbReference type="EMBL" id="KAJ5223229.1"/>
    </source>
</evidence>
<feature type="chain" id="PRO_5041014012" description="Neutral protease 2" evidence="16">
    <location>
        <begin position="20"/>
        <end position="352"/>
    </location>
</feature>
<dbReference type="InterPro" id="IPR050414">
    <property type="entry name" value="Fungal_M35_metalloproteases"/>
</dbReference>
<dbReference type="InterPro" id="IPR001384">
    <property type="entry name" value="Peptidase_M35"/>
</dbReference>
<dbReference type="GO" id="GO:0006508">
    <property type="term" value="P:proteolysis"/>
    <property type="evidence" value="ECO:0007669"/>
    <property type="project" value="UniProtKB-KW"/>
</dbReference>
<evidence type="ECO:0000256" key="8">
    <source>
        <dbReference type="ARBA" id="ARBA00022729"/>
    </source>
</evidence>
<dbReference type="EC" id="3.4.24.39" evidence="16"/>
<dbReference type="EMBL" id="JAPQKS010000006">
    <property type="protein sequence ID" value="KAJ5223229.1"/>
    <property type="molecule type" value="Genomic_DNA"/>
</dbReference>
<feature type="signal peptide" evidence="16">
    <location>
        <begin position="1"/>
        <end position="19"/>
    </location>
</feature>
<evidence type="ECO:0000256" key="13">
    <source>
        <dbReference type="PIRSR" id="PIRSR601384-1"/>
    </source>
</evidence>